<keyword evidence="2" id="KW-1185">Reference proteome</keyword>
<name>A0AAN4Z8U4_9BILA</name>
<organism evidence="1 2">
    <name type="scientific">Pristionchus mayeri</name>
    <dbReference type="NCBI Taxonomy" id="1317129"/>
    <lineage>
        <taxon>Eukaryota</taxon>
        <taxon>Metazoa</taxon>
        <taxon>Ecdysozoa</taxon>
        <taxon>Nematoda</taxon>
        <taxon>Chromadorea</taxon>
        <taxon>Rhabditida</taxon>
        <taxon>Rhabditina</taxon>
        <taxon>Diplogasteromorpha</taxon>
        <taxon>Diplogasteroidea</taxon>
        <taxon>Neodiplogasteridae</taxon>
        <taxon>Pristionchus</taxon>
    </lineage>
</organism>
<protein>
    <submittedName>
        <fullName evidence="1">Uncharacterized protein</fullName>
    </submittedName>
</protein>
<comment type="caution">
    <text evidence="1">The sequence shown here is derived from an EMBL/GenBank/DDBJ whole genome shotgun (WGS) entry which is preliminary data.</text>
</comment>
<evidence type="ECO:0000313" key="2">
    <source>
        <dbReference type="Proteomes" id="UP001328107"/>
    </source>
</evidence>
<dbReference type="AlphaFoldDB" id="A0AAN4Z8U4"/>
<feature type="non-terminal residue" evidence="1">
    <location>
        <position position="1"/>
    </location>
</feature>
<dbReference type="Proteomes" id="UP001328107">
    <property type="component" value="Unassembled WGS sequence"/>
</dbReference>
<proteinExistence type="predicted"/>
<feature type="non-terminal residue" evidence="1">
    <location>
        <position position="74"/>
    </location>
</feature>
<reference evidence="2" key="1">
    <citation type="submission" date="2022-10" db="EMBL/GenBank/DDBJ databases">
        <title>Genome assembly of Pristionchus species.</title>
        <authorList>
            <person name="Yoshida K."/>
            <person name="Sommer R.J."/>
        </authorList>
    </citation>
    <scope>NUCLEOTIDE SEQUENCE [LARGE SCALE GENOMIC DNA]</scope>
    <source>
        <strain evidence="2">RS5460</strain>
    </source>
</reference>
<gene>
    <name evidence="1" type="ORF">PMAYCL1PPCAC_04721</name>
</gene>
<sequence>FLEIFRDCFLHIFLKIARIFREGVELVEHKMRIFQSHALVGSLNDTPGLLPVHLSLHEGSWKVLETGCQRFFFI</sequence>
<accession>A0AAN4Z8U4</accession>
<dbReference type="EMBL" id="BTRK01000002">
    <property type="protein sequence ID" value="GMR34526.1"/>
    <property type="molecule type" value="Genomic_DNA"/>
</dbReference>
<evidence type="ECO:0000313" key="1">
    <source>
        <dbReference type="EMBL" id="GMR34526.1"/>
    </source>
</evidence>